<name>A0A1H8LAP6_9PROT</name>
<reference evidence="1 2" key="1">
    <citation type="submission" date="2016-10" db="EMBL/GenBank/DDBJ databases">
        <authorList>
            <person name="de Groot N.N."/>
        </authorList>
    </citation>
    <scope>NUCLEOTIDE SEQUENCE [LARGE SCALE GENOMIC DNA]</scope>
    <source>
        <strain evidence="1 2">Nl18</strain>
    </source>
</reference>
<dbReference type="EMBL" id="FOCT01000010">
    <property type="protein sequence ID" value="SEO02197.1"/>
    <property type="molecule type" value="Genomic_DNA"/>
</dbReference>
<sequence>MDVNRRNLMKGILAGGTLTMCGIPRLTTAGMGPDSDTVKIRTCALLLGNTPVDDAFANGVSAAYSVSSAGIGNASAQPTPLEVVKLKSGLLVKVRQVSELLATSRGMRWVAVMDDASAAVFTEIVRTAGGRLLSRGTHVSSRNVSAYSAFQSDSPPLLRHLWASVSPEQSPGAILAPRLVGNHKSFSIVEDFLGEARSNGETSSGSHLFAPVFRSYESTGPLATHLHCSGVSVSEGCGLLGWNRSQRWTEFSSPRDGDEGTQTVQENWHPANWVEALGYAVTLAGLGVGTLQEYCARRGFVYRARQGEWRNMYESIFSEERFTSFIVEV</sequence>
<evidence type="ECO:0000313" key="1">
    <source>
        <dbReference type="EMBL" id="SEO02197.1"/>
    </source>
</evidence>
<evidence type="ECO:0000313" key="2">
    <source>
        <dbReference type="Proteomes" id="UP000183898"/>
    </source>
</evidence>
<proteinExistence type="predicted"/>
<dbReference type="Proteomes" id="UP000183898">
    <property type="component" value="Unassembled WGS sequence"/>
</dbReference>
<protein>
    <submittedName>
        <fullName evidence="1">Uncharacterized protein</fullName>
    </submittedName>
</protein>
<accession>A0A1H8LAP6</accession>
<dbReference type="RefSeq" id="WP_074747465.1">
    <property type="nucleotide sequence ID" value="NZ_FOCT01000010.1"/>
</dbReference>
<organism evidence="1 2">
    <name type="scientific">Nitrosospira multiformis</name>
    <dbReference type="NCBI Taxonomy" id="1231"/>
    <lineage>
        <taxon>Bacteria</taxon>
        <taxon>Pseudomonadati</taxon>
        <taxon>Pseudomonadota</taxon>
        <taxon>Betaproteobacteria</taxon>
        <taxon>Nitrosomonadales</taxon>
        <taxon>Nitrosomonadaceae</taxon>
        <taxon>Nitrosospira</taxon>
    </lineage>
</organism>
<dbReference type="AlphaFoldDB" id="A0A1H8LAP6"/>
<gene>
    <name evidence="1" type="ORF">SAMN05216404_11042</name>
</gene>